<dbReference type="AlphaFoldDB" id="A0ABD5Z3G4"/>
<evidence type="ECO:0000313" key="2">
    <source>
        <dbReference type="EMBL" id="MFC7199680.1"/>
    </source>
</evidence>
<dbReference type="Gene3D" id="3.30.70.100">
    <property type="match status" value="1"/>
</dbReference>
<dbReference type="EMBL" id="JBHTAR010000011">
    <property type="protein sequence ID" value="MFC7199680.1"/>
    <property type="molecule type" value="Genomic_DNA"/>
</dbReference>
<name>A0ABD5Z3G4_9EURY</name>
<dbReference type="PANTHER" id="PTHR33336:SF15">
    <property type="entry name" value="ABM DOMAIN-CONTAINING PROTEIN"/>
    <property type="match status" value="1"/>
</dbReference>
<keyword evidence="3" id="KW-1185">Reference proteome</keyword>
<dbReference type="Proteomes" id="UP001596447">
    <property type="component" value="Unassembled WGS sequence"/>
</dbReference>
<dbReference type="InterPro" id="IPR011008">
    <property type="entry name" value="Dimeric_a/b-barrel"/>
</dbReference>
<protein>
    <submittedName>
        <fullName evidence="2">Quinol monooxygenase</fullName>
        <ecNumber evidence="2">1.-.-.-</ecNumber>
    </submittedName>
</protein>
<evidence type="ECO:0000259" key="1">
    <source>
        <dbReference type="PROSITE" id="PS51725"/>
    </source>
</evidence>
<reference evidence="2 3" key="1">
    <citation type="journal article" date="2019" name="Int. J. Syst. Evol. Microbiol.">
        <title>The Global Catalogue of Microorganisms (GCM) 10K type strain sequencing project: providing services to taxonomists for standard genome sequencing and annotation.</title>
        <authorList>
            <consortium name="The Broad Institute Genomics Platform"/>
            <consortium name="The Broad Institute Genome Sequencing Center for Infectious Disease"/>
            <person name="Wu L."/>
            <person name="Ma J."/>
        </authorList>
    </citation>
    <scope>NUCLEOTIDE SEQUENCE [LARGE SCALE GENOMIC DNA]</scope>
    <source>
        <strain evidence="2 3">XZGYJ-43</strain>
    </source>
</reference>
<dbReference type="GO" id="GO:0004497">
    <property type="term" value="F:monooxygenase activity"/>
    <property type="evidence" value="ECO:0007669"/>
    <property type="project" value="UniProtKB-KW"/>
</dbReference>
<feature type="domain" description="ABM" evidence="1">
    <location>
        <begin position="2"/>
        <end position="91"/>
    </location>
</feature>
<gene>
    <name evidence="2" type="ORF">ACFQJ9_09685</name>
</gene>
<organism evidence="2 3">
    <name type="scientific">Halospeciosus flavus</name>
    <dbReference type="NCBI Taxonomy" id="3032283"/>
    <lineage>
        <taxon>Archaea</taxon>
        <taxon>Methanobacteriati</taxon>
        <taxon>Methanobacteriota</taxon>
        <taxon>Stenosarchaea group</taxon>
        <taxon>Halobacteria</taxon>
        <taxon>Halobacteriales</taxon>
        <taxon>Halobacteriaceae</taxon>
        <taxon>Halospeciosus</taxon>
    </lineage>
</organism>
<proteinExistence type="predicted"/>
<comment type="caution">
    <text evidence="2">The sequence shown here is derived from an EMBL/GenBank/DDBJ whole genome shotgun (WGS) entry which is preliminary data.</text>
</comment>
<keyword evidence="2" id="KW-0503">Monooxygenase</keyword>
<dbReference type="EC" id="1.-.-.-" evidence="2"/>
<sequence>MIVLHAAFPIQPDKRETALNLAADLVEQSNEEPGMIEYRATTDIQDENTIRFFEQYEDVEAFEHHTQTAHFQEFEEQLPDLLAGEPEVLRFDVSEATEVEL</sequence>
<dbReference type="SUPFAM" id="SSF54909">
    <property type="entry name" value="Dimeric alpha+beta barrel"/>
    <property type="match status" value="1"/>
</dbReference>
<dbReference type="RefSeq" id="WP_279529607.1">
    <property type="nucleotide sequence ID" value="NZ_CP122312.1"/>
</dbReference>
<keyword evidence="2" id="KW-0560">Oxidoreductase</keyword>
<dbReference type="Pfam" id="PF03992">
    <property type="entry name" value="ABM"/>
    <property type="match status" value="1"/>
</dbReference>
<dbReference type="InterPro" id="IPR050744">
    <property type="entry name" value="AI-2_Isomerase_LsrG"/>
</dbReference>
<accession>A0ABD5Z3G4</accession>
<dbReference type="InterPro" id="IPR007138">
    <property type="entry name" value="ABM_dom"/>
</dbReference>
<dbReference type="PANTHER" id="PTHR33336">
    <property type="entry name" value="QUINOL MONOOXYGENASE YGIN-RELATED"/>
    <property type="match status" value="1"/>
</dbReference>
<evidence type="ECO:0000313" key="3">
    <source>
        <dbReference type="Proteomes" id="UP001596447"/>
    </source>
</evidence>
<dbReference type="PROSITE" id="PS51725">
    <property type="entry name" value="ABM"/>
    <property type="match status" value="1"/>
</dbReference>